<feature type="domain" description="NmrA-like" evidence="4">
    <location>
        <begin position="4"/>
        <end position="231"/>
    </location>
</feature>
<proteinExistence type="inferred from homology"/>
<dbReference type="InterPro" id="IPR036291">
    <property type="entry name" value="NAD(P)-bd_dom_sf"/>
</dbReference>
<dbReference type="InterPro" id="IPR051609">
    <property type="entry name" value="NmrA/Isoflavone_reductase-like"/>
</dbReference>
<dbReference type="OrthoDB" id="10000533at2759"/>
<evidence type="ECO:0000313" key="6">
    <source>
        <dbReference type="Proteomes" id="UP000654922"/>
    </source>
</evidence>
<comment type="similarity">
    <text evidence="1">Belongs to the NmrA-type oxidoreductase family. Isoflavone reductase subfamily.</text>
</comment>
<dbReference type="PANTHER" id="PTHR47706">
    <property type="entry name" value="NMRA-LIKE FAMILY PROTEIN"/>
    <property type="match status" value="1"/>
</dbReference>
<sequence>MVKVAVAGGSSKGVAREVIEALISQKHDVIVLSRNKRRTPAHEVTPGVDWAQVDYNNPKELEESLRGVHTLLSFVVIQDDPRSTAQKNLIDAAVRAGVKRFAPSEWATLEHMRWYAYKEETRRYLEELNRQQTVLEYTLFQPGLFINYLTIPFKSAAHLHQTELPFDFNNRRVIVPENYDQIYVTLTTVQDLAQVVARAISFEGKWPVVGGVKGTDISLNQLISLGEKVRGGQPFQIETVKARDLESGTWSASWTPRFSHPAIPPELVSDTLSKTVVSGILLGISAGCFKVSDEWNRLLHDYEFTTAEDFLTEAWTGKP</sequence>
<dbReference type="SUPFAM" id="SSF51735">
    <property type="entry name" value="NAD(P)-binding Rossmann-fold domains"/>
    <property type="match status" value="1"/>
</dbReference>
<gene>
    <name evidence="5" type="ORF">CNMCM5623_000436</name>
</gene>
<dbReference type="InterPro" id="IPR008030">
    <property type="entry name" value="NmrA-like"/>
</dbReference>
<accession>A0A8H6Q706</accession>
<dbReference type="Gene3D" id="3.40.50.720">
    <property type="entry name" value="NAD(P)-binding Rossmann-like Domain"/>
    <property type="match status" value="1"/>
</dbReference>
<protein>
    <recommendedName>
        <fullName evidence="4">NmrA-like domain-containing protein</fullName>
    </recommendedName>
</protein>
<dbReference type="EMBL" id="JACBAE010001295">
    <property type="protein sequence ID" value="KAF7166899.1"/>
    <property type="molecule type" value="Genomic_DNA"/>
</dbReference>
<comment type="caution">
    <text evidence="5">The sequence shown here is derived from an EMBL/GenBank/DDBJ whole genome shotgun (WGS) entry which is preliminary data.</text>
</comment>
<dbReference type="GO" id="GO:0016491">
    <property type="term" value="F:oxidoreductase activity"/>
    <property type="evidence" value="ECO:0007669"/>
    <property type="project" value="UniProtKB-KW"/>
</dbReference>
<evidence type="ECO:0000259" key="4">
    <source>
        <dbReference type="Pfam" id="PF05368"/>
    </source>
</evidence>
<evidence type="ECO:0000256" key="1">
    <source>
        <dbReference type="ARBA" id="ARBA00005725"/>
    </source>
</evidence>
<evidence type="ECO:0000256" key="3">
    <source>
        <dbReference type="ARBA" id="ARBA00023002"/>
    </source>
</evidence>
<name>A0A8H6Q706_9EURO</name>
<evidence type="ECO:0000256" key="2">
    <source>
        <dbReference type="ARBA" id="ARBA00022857"/>
    </source>
</evidence>
<keyword evidence="2" id="KW-0521">NADP</keyword>
<organism evidence="5 6">
    <name type="scientific">Aspergillus felis</name>
    <dbReference type="NCBI Taxonomy" id="1287682"/>
    <lineage>
        <taxon>Eukaryota</taxon>
        <taxon>Fungi</taxon>
        <taxon>Dikarya</taxon>
        <taxon>Ascomycota</taxon>
        <taxon>Pezizomycotina</taxon>
        <taxon>Eurotiomycetes</taxon>
        <taxon>Eurotiomycetidae</taxon>
        <taxon>Eurotiales</taxon>
        <taxon>Aspergillaceae</taxon>
        <taxon>Aspergillus</taxon>
        <taxon>Aspergillus subgen. Fumigati</taxon>
    </lineage>
</organism>
<dbReference type="Pfam" id="PF05368">
    <property type="entry name" value="NmrA"/>
    <property type="match status" value="1"/>
</dbReference>
<dbReference type="Proteomes" id="UP000654922">
    <property type="component" value="Unassembled WGS sequence"/>
</dbReference>
<evidence type="ECO:0000313" key="5">
    <source>
        <dbReference type="EMBL" id="KAF7166899.1"/>
    </source>
</evidence>
<dbReference type="AlphaFoldDB" id="A0A8H6Q706"/>
<reference evidence="5" key="1">
    <citation type="submission" date="2020-06" db="EMBL/GenBank/DDBJ databases">
        <title>Draft genome sequences of strains closely related to Aspergillus parafelis and Aspergillus hiratsukae.</title>
        <authorList>
            <person name="Dos Santos R.A.C."/>
            <person name="Rivero-Menendez O."/>
            <person name="Steenwyk J.L."/>
            <person name="Mead M.E."/>
            <person name="Goldman G.H."/>
            <person name="Alastruey-Izquierdo A."/>
            <person name="Rokas A."/>
        </authorList>
    </citation>
    <scope>NUCLEOTIDE SEQUENCE</scope>
    <source>
        <strain evidence="5">CNM-CM5623</strain>
    </source>
</reference>
<dbReference type="PANTHER" id="PTHR47706:SF4">
    <property type="entry name" value="NMRA-LIKE DOMAIN-CONTAINING PROTEIN"/>
    <property type="match status" value="1"/>
</dbReference>
<keyword evidence="3" id="KW-0560">Oxidoreductase</keyword>